<organism evidence="1">
    <name type="scientific">Salix viminalis</name>
    <name type="common">Common osier</name>
    <name type="synonym">Basket willow</name>
    <dbReference type="NCBI Taxonomy" id="40686"/>
    <lineage>
        <taxon>Eukaryota</taxon>
        <taxon>Viridiplantae</taxon>
        <taxon>Streptophyta</taxon>
        <taxon>Embryophyta</taxon>
        <taxon>Tracheophyta</taxon>
        <taxon>Spermatophyta</taxon>
        <taxon>Magnoliopsida</taxon>
        <taxon>eudicotyledons</taxon>
        <taxon>Gunneridae</taxon>
        <taxon>Pentapetalae</taxon>
        <taxon>rosids</taxon>
        <taxon>fabids</taxon>
        <taxon>Malpighiales</taxon>
        <taxon>Salicaceae</taxon>
        <taxon>Saliceae</taxon>
        <taxon>Salix</taxon>
    </lineage>
</organism>
<evidence type="ECO:0000313" key="1">
    <source>
        <dbReference type="EMBL" id="VFU26016.1"/>
    </source>
</evidence>
<dbReference type="EMBL" id="CAADRP010000269">
    <property type="protein sequence ID" value="VFU26016.1"/>
    <property type="molecule type" value="Genomic_DNA"/>
</dbReference>
<reference evidence="1" key="1">
    <citation type="submission" date="2019-03" db="EMBL/GenBank/DDBJ databases">
        <authorList>
            <person name="Mank J."/>
            <person name="Almeida P."/>
        </authorList>
    </citation>
    <scope>NUCLEOTIDE SEQUENCE</scope>
    <source>
        <strain evidence="1">78183</strain>
    </source>
</reference>
<gene>
    <name evidence="1" type="ORF">SVIM_LOCUS65198</name>
</gene>
<sequence length="83" mass="9637">MTCRRQLVRARLSHRKFKDIIAFPSGKLSLATLHSLLHMQELLGIKFSNNLVDDLRNQKGHSKEDKERNPAPNQIMIEKCIEQ</sequence>
<accession>A0A6N2KD44</accession>
<dbReference type="AlphaFoldDB" id="A0A6N2KD44"/>
<protein>
    <submittedName>
        <fullName evidence="1">Uncharacterized protein</fullName>
    </submittedName>
</protein>
<proteinExistence type="predicted"/>
<name>A0A6N2KD44_SALVM</name>